<sequence>MASLHETERDYLERARHIPLAELDYNLVLKQKSHGTFVLVGLGSSFLLLGLLLFIVELLPGLRGLGNAAVIVSLLAGLALFFQAVRHQRQMETLAAYEVFQRIKAIEGREGFLWRIGNSLNAYCQETYGGIPDEVLQLQTSSQAGGIDVNEIRLYKDLLERVVAWHQGRNEH</sequence>
<keyword evidence="1" id="KW-0472">Membrane</keyword>
<reference evidence="3" key="1">
    <citation type="submission" date="2016-10" db="EMBL/GenBank/DDBJ databases">
        <authorList>
            <person name="Varghese N."/>
            <person name="Submissions S."/>
        </authorList>
    </citation>
    <scope>NUCLEOTIDE SEQUENCE [LARGE SCALE GENOMIC DNA]</scope>
    <source>
        <strain evidence="3">DSM 8987</strain>
    </source>
</reference>
<keyword evidence="1" id="KW-0812">Transmembrane</keyword>
<dbReference type="STRING" id="57664.SAMN05661003_10974"/>
<keyword evidence="3" id="KW-1185">Reference proteome</keyword>
<dbReference type="AlphaFoldDB" id="A0A1G7CFH9"/>
<gene>
    <name evidence="2" type="ORF">SAMN05661003_10974</name>
</gene>
<keyword evidence="1" id="KW-1133">Transmembrane helix</keyword>
<dbReference type="RefSeq" id="WP_092078688.1">
    <property type="nucleotide sequence ID" value="NZ_FNAQ01000009.1"/>
</dbReference>
<feature type="transmembrane region" description="Helical" evidence="1">
    <location>
        <begin position="62"/>
        <end position="82"/>
    </location>
</feature>
<evidence type="ECO:0000313" key="3">
    <source>
        <dbReference type="Proteomes" id="UP000243205"/>
    </source>
</evidence>
<accession>A0A1G7CFH9</accession>
<organism evidence="2 3">
    <name type="scientific">Desulfuromonas thiophila</name>
    <dbReference type="NCBI Taxonomy" id="57664"/>
    <lineage>
        <taxon>Bacteria</taxon>
        <taxon>Pseudomonadati</taxon>
        <taxon>Thermodesulfobacteriota</taxon>
        <taxon>Desulfuromonadia</taxon>
        <taxon>Desulfuromonadales</taxon>
        <taxon>Desulfuromonadaceae</taxon>
        <taxon>Desulfuromonas</taxon>
    </lineage>
</organism>
<dbReference type="Proteomes" id="UP000243205">
    <property type="component" value="Unassembled WGS sequence"/>
</dbReference>
<evidence type="ECO:0000313" key="2">
    <source>
        <dbReference type="EMBL" id="SDE38144.1"/>
    </source>
</evidence>
<protein>
    <submittedName>
        <fullName evidence="2">Uncharacterized protein</fullName>
    </submittedName>
</protein>
<feature type="transmembrane region" description="Helical" evidence="1">
    <location>
        <begin position="37"/>
        <end position="56"/>
    </location>
</feature>
<proteinExistence type="predicted"/>
<dbReference type="OrthoDB" id="9845716at2"/>
<dbReference type="EMBL" id="FNAQ01000009">
    <property type="protein sequence ID" value="SDE38144.1"/>
    <property type="molecule type" value="Genomic_DNA"/>
</dbReference>
<name>A0A1G7CFH9_9BACT</name>
<evidence type="ECO:0000256" key="1">
    <source>
        <dbReference type="SAM" id="Phobius"/>
    </source>
</evidence>